<evidence type="ECO:0000313" key="1">
    <source>
        <dbReference type="EMBL" id="MDX2916137.1"/>
    </source>
</evidence>
<proteinExistence type="predicted"/>
<evidence type="ECO:0000313" key="2">
    <source>
        <dbReference type="Proteomes" id="UP001271723"/>
    </source>
</evidence>
<gene>
    <name evidence="1" type="ORF">PV517_46660</name>
</gene>
<keyword evidence="2" id="KW-1185">Reference proteome</keyword>
<sequence>MSRKQQFTCSPHHDLAQVDKEACARLMPRSTQEQMAFLLMKYQGNSGAVAAMLHVSQRTVERHAKGKNLLPPGKDLRARLREWTLDALCPVRLEAAAAEEARRARRGRRRAREDD</sequence>
<dbReference type="Proteomes" id="UP001271723">
    <property type="component" value="Unassembled WGS sequence"/>
</dbReference>
<reference evidence="1 2" key="1">
    <citation type="journal article" date="2023" name="Microb. Genom.">
        <title>Mesoterricola silvestris gen. nov., sp. nov., Mesoterricola sediminis sp. nov., Geothrix oryzae sp. nov., Geothrix edaphica sp. nov., Geothrix rubra sp. nov., and Geothrix limicola sp. nov., six novel members of Acidobacteriota isolated from soils.</title>
        <authorList>
            <person name="Weisberg A.J."/>
            <person name="Pearce E."/>
            <person name="Kramer C.G."/>
            <person name="Chang J.H."/>
            <person name="Clarke C.R."/>
        </authorList>
    </citation>
    <scope>NUCLEOTIDE SEQUENCE [LARGE SCALE GENOMIC DNA]</scope>
    <source>
        <strain evidence="1 2">NRRL_B-2795</strain>
    </source>
</reference>
<dbReference type="EMBL" id="JARAVY010000039">
    <property type="protein sequence ID" value="MDX2916137.1"/>
    <property type="molecule type" value="Genomic_DNA"/>
</dbReference>
<organism evidence="1 2">
    <name type="scientific">Streptomyces griseiscabiei</name>
    <dbReference type="NCBI Taxonomy" id="2993540"/>
    <lineage>
        <taxon>Bacteria</taxon>
        <taxon>Bacillati</taxon>
        <taxon>Actinomycetota</taxon>
        <taxon>Actinomycetes</taxon>
        <taxon>Kitasatosporales</taxon>
        <taxon>Streptomycetaceae</taxon>
        <taxon>Streptomyces</taxon>
    </lineage>
</organism>
<protein>
    <submittedName>
        <fullName evidence="1">Uncharacterized protein</fullName>
    </submittedName>
</protein>
<name>A0ABU4LJY4_9ACTN</name>
<dbReference type="RefSeq" id="WP_107473728.1">
    <property type="nucleotide sequence ID" value="NZ_JAGJBZ010000007.1"/>
</dbReference>
<accession>A0ABU4LJY4</accession>
<comment type="caution">
    <text evidence="1">The sequence shown here is derived from an EMBL/GenBank/DDBJ whole genome shotgun (WGS) entry which is preliminary data.</text>
</comment>